<comment type="function">
    <text evidence="5">Subunit of the replication factor C (RFC) complex which acts during elongation of primed DNA templates by DNA polymerases delta and epsilon, and is necessary for ATP-dependent loading of proliferating cell nuclear antigen (PCNA) onto primed DNA.</text>
</comment>
<dbReference type="FunFam" id="1.10.8.60:FF:000030">
    <property type="entry name" value="replication factor C subunit 3"/>
    <property type="match status" value="1"/>
</dbReference>
<evidence type="ECO:0000313" key="11">
    <source>
        <dbReference type="EMBL" id="EEB13690.1"/>
    </source>
</evidence>
<reference evidence="11" key="1">
    <citation type="submission" date="2007-04" db="EMBL/GenBank/DDBJ databases">
        <title>Annotation of Pediculus humanus corporis strain USDA.</title>
        <authorList>
            <person name="Kirkness E."/>
            <person name="Hannick L."/>
            <person name="Hass B."/>
            <person name="Bruggner R."/>
            <person name="Lawson D."/>
            <person name="Bidwell S."/>
            <person name="Joardar V."/>
            <person name="Caler E."/>
            <person name="Walenz B."/>
            <person name="Inman J."/>
            <person name="Schobel S."/>
            <person name="Galinsky K."/>
            <person name="Amedeo P."/>
            <person name="Strausberg R."/>
        </authorList>
    </citation>
    <scope>NUCLEOTIDE SEQUENCE</scope>
    <source>
        <strain evidence="11">USDA</strain>
    </source>
</reference>
<protein>
    <recommendedName>
        <fullName evidence="7">Replication factor C subunit 3</fullName>
    </recommendedName>
    <alternativeName>
        <fullName evidence="9">Activator 1 38 kDa subunit</fullName>
    </alternativeName>
    <alternativeName>
        <fullName evidence="10">Activator 1 subunit 3</fullName>
    </alternativeName>
    <alternativeName>
        <fullName evidence="8">Replication factor C 38 kDa subunit</fullName>
    </alternativeName>
</protein>
<dbReference type="InterPro" id="IPR027417">
    <property type="entry name" value="P-loop_NTPase"/>
</dbReference>
<comment type="subcellular location">
    <subcellularLocation>
        <location evidence="1">Nucleus</location>
    </subcellularLocation>
</comment>
<keyword evidence="4" id="KW-0539">Nucleus</keyword>
<dbReference type="Gene3D" id="1.10.8.60">
    <property type="match status" value="1"/>
</dbReference>
<dbReference type="OMA" id="LKADIMH"/>
<dbReference type="HOGENOM" id="CLU_042324_5_0_1"/>
<reference evidence="12" key="3">
    <citation type="submission" date="2020-05" db="UniProtKB">
        <authorList>
            <consortium name="EnsemblMetazoa"/>
        </authorList>
    </citation>
    <scope>IDENTIFICATION</scope>
    <source>
        <strain evidence="12">USDA</strain>
    </source>
</reference>
<dbReference type="EnsemblMetazoa" id="PHUM253510-RA">
    <property type="protein sequence ID" value="PHUM253510-PA"/>
    <property type="gene ID" value="PHUM253510"/>
</dbReference>
<evidence type="ECO:0000256" key="5">
    <source>
        <dbReference type="ARBA" id="ARBA00058626"/>
    </source>
</evidence>
<proteinExistence type="inferred from homology"/>
<dbReference type="KEGG" id="phu:Phum_PHUM253510"/>
<evidence type="ECO:0000256" key="4">
    <source>
        <dbReference type="ARBA" id="ARBA00023242"/>
    </source>
</evidence>
<dbReference type="EMBL" id="AAZO01002940">
    <property type="status" value="NOT_ANNOTATED_CDS"/>
    <property type="molecule type" value="Genomic_DNA"/>
</dbReference>
<organism>
    <name type="scientific">Pediculus humanus subsp. corporis</name>
    <name type="common">Body louse</name>
    <dbReference type="NCBI Taxonomy" id="121224"/>
    <lineage>
        <taxon>Eukaryota</taxon>
        <taxon>Metazoa</taxon>
        <taxon>Ecdysozoa</taxon>
        <taxon>Arthropoda</taxon>
        <taxon>Hexapoda</taxon>
        <taxon>Insecta</taxon>
        <taxon>Pterygota</taxon>
        <taxon>Neoptera</taxon>
        <taxon>Paraneoptera</taxon>
        <taxon>Psocodea</taxon>
        <taxon>Troctomorpha</taxon>
        <taxon>Phthiraptera</taxon>
        <taxon>Anoplura</taxon>
        <taxon>Pediculidae</taxon>
        <taxon>Pediculus</taxon>
    </lineage>
</organism>
<dbReference type="GO" id="GO:0003689">
    <property type="term" value="F:DNA clamp loader activity"/>
    <property type="evidence" value="ECO:0007669"/>
    <property type="project" value="TreeGrafter"/>
</dbReference>
<evidence type="ECO:0000256" key="6">
    <source>
        <dbReference type="ARBA" id="ARBA00062267"/>
    </source>
</evidence>
<dbReference type="GO" id="GO:0005663">
    <property type="term" value="C:DNA replication factor C complex"/>
    <property type="evidence" value="ECO:0007669"/>
    <property type="project" value="TreeGrafter"/>
</dbReference>
<comment type="subunit">
    <text evidence="6">Subunit of the RFC complex, an heteropentameric complex consisting of a large subunit RFC1 and four small subunits RFC2, RFC3, RFC4 and RFC5; the RFC complex interacts with PCNA. Forms an heterotetrameric complex with RFC2, RFC4 and RFC5; this complex has ATPase activity but is not stimulated by PCNA. The heterotetramer of subunits RFC2, RFC3, RFC4 and RFC5 interacts with RAD17. Interacts with CNTD1; this interaction facilitates crossover formation.</text>
</comment>
<evidence type="ECO:0000256" key="1">
    <source>
        <dbReference type="ARBA" id="ARBA00004123"/>
    </source>
</evidence>
<dbReference type="OrthoDB" id="761538at2759"/>
<accession>E0VJY4</accession>
<evidence type="ECO:0000256" key="8">
    <source>
        <dbReference type="ARBA" id="ARBA00076818"/>
    </source>
</evidence>
<evidence type="ECO:0000256" key="2">
    <source>
        <dbReference type="ARBA" id="ARBA00005378"/>
    </source>
</evidence>
<keyword evidence="13" id="KW-1185">Reference proteome</keyword>
<dbReference type="EMBL" id="DS235235">
    <property type="protein sequence ID" value="EEB13690.1"/>
    <property type="molecule type" value="Genomic_DNA"/>
</dbReference>
<dbReference type="GO" id="GO:0003677">
    <property type="term" value="F:DNA binding"/>
    <property type="evidence" value="ECO:0007669"/>
    <property type="project" value="InterPro"/>
</dbReference>
<dbReference type="FunFam" id="1.20.272.10:FF:000002">
    <property type="entry name" value="Replication factor C subunit 3"/>
    <property type="match status" value="1"/>
</dbReference>
<name>E0VJY4_PEDHC</name>
<evidence type="ECO:0000313" key="13">
    <source>
        <dbReference type="Proteomes" id="UP000009046"/>
    </source>
</evidence>
<dbReference type="Pfam" id="PF13177">
    <property type="entry name" value="DNA_pol3_delta2"/>
    <property type="match status" value="1"/>
</dbReference>
<dbReference type="FunFam" id="3.40.50.300:FF:000136">
    <property type="entry name" value="Replication factor C subunit 5"/>
    <property type="match status" value="1"/>
</dbReference>
<dbReference type="STRING" id="121224.E0VJY4"/>
<evidence type="ECO:0000256" key="7">
    <source>
        <dbReference type="ARBA" id="ARBA00070184"/>
    </source>
</evidence>
<dbReference type="InterPro" id="IPR008921">
    <property type="entry name" value="DNA_pol3_clamp-load_cplx_C"/>
</dbReference>
<dbReference type="SUPFAM" id="SSF52540">
    <property type="entry name" value="P-loop containing nucleoside triphosphate hydrolases"/>
    <property type="match status" value="1"/>
</dbReference>
<dbReference type="GO" id="GO:0006271">
    <property type="term" value="P:DNA strand elongation involved in DNA replication"/>
    <property type="evidence" value="ECO:0007669"/>
    <property type="project" value="UniProtKB-ARBA"/>
</dbReference>
<dbReference type="PANTHER" id="PTHR11669:SF1">
    <property type="entry name" value="REPLICATION FACTOR C SUBUNIT 3"/>
    <property type="match status" value="1"/>
</dbReference>
<dbReference type="AlphaFoldDB" id="E0VJY4"/>
<comment type="similarity">
    <text evidence="2">Belongs to the activator 1 small subunits family.</text>
</comment>
<dbReference type="Pfam" id="PF22534">
    <property type="entry name" value="RFC_C"/>
    <property type="match status" value="1"/>
</dbReference>
<dbReference type="GO" id="GO:0006281">
    <property type="term" value="P:DNA repair"/>
    <property type="evidence" value="ECO:0007669"/>
    <property type="project" value="UniProtKB-ARBA"/>
</dbReference>
<evidence type="ECO:0000256" key="3">
    <source>
        <dbReference type="ARBA" id="ARBA00022705"/>
    </source>
</evidence>
<dbReference type="InParanoid" id="E0VJY4"/>
<dbReference type="RefSeq" id="XP_002426428.1">
    <property type="nucleotide sequence ID" value="XM_002426383.1"/>
</dbReference>
<dbReference type="GeneID" id="8235084"/>
<dbReference type="CTD" id="8235084"/>
<evidence type="ECO:0000256" key="10">
    <source>
        <dbReference type="ARBA" id="ARBA00080379"/>
    </source>
</evidence>
<dbReference type="SUPFAM" id="SSF48019">
    <property type="entry name" value="post-AAA+ oligomerization domain-like"/>
    <property type="match status" value="1"/>
</dbReference>
<dbReference type="PANTHER" id="PTHR11669">
    <property type="entry name" value="REPLICATION FACTOR C / DNA POLYMERASE III GAMMA-TAU SUBUNIT"/>
    <property type="match status" value="1"/>
</dbReference>
<reference evidence="11" key="2">
    <citation type="submission" date="2007-04" db="EMBL/GenBank/DDBJ databases">
        <title>The genome of the human body louse.</title>
        <authorList>
            <consortium name="The Human Body Louse Genome Consortium"/>
            <person name="Kirkness E."/>
            <person name="Walenz B."/>
            <person name="Hass B."/>
            <person name="Bruggner R."/>
            <person name="Strausberg R."/>
        </authorList>
    </citation>
    <scope>NUCLEOTIDE SEQUENCE</scope>
    <source>
        <strain evidence="11">USDA</strain>
    </source>
</reference>
<dbReference type="InterPro" id="IPR050238">
    <property type="entry name" value="DNA_Rep/Repair_Clamp_Loader"/>
</dbReference>
<keyword evidence="3" id="KW-0235">DNA replication</keyword>
<evidence type="ECO:0000256" key="9">
    <source>
        <dbReference type="ARBA" id="ARBA00079394"/>
    </source>
</evidence>
<sequence length="355" mass="40720">MSLWCEKYRPSNLSKLDYHLDQAKQLKNLINKGDFPHLLVYGTPGSGKKTRIMCLLKELYGPGAWKLKTCQMNFTTPSNKKIDIMTLSSNYHIEVNPSDVGIYDRVVITELVKKTASTYQLNSSKQKSFKILLLQGIDELTADAQHALRKTMENYNVTCRLILCGNSISNIIPAIKSRCLHIRIPAPSYEDICKILLFICKKEGIQLPETLAYNIARKSDRNLRRAILMCEACRVQQFPLTENQEVVDLDWQIFLKETARLIVAKQTPEALYEARGRIYELIVHKIPPSVIFKGLLVELVKNCDMNIKMEIAEAAAHYEHLMHKGSKVIFHIEAFIAKFMLIYSKYLQNSMSDLF</sequence>
<dbReference type="GO" id="GO:0005634">
    <property type="term" value="C:nucleus"/>
    <property type="evidence" value="ECO:0007669"/>
    <property type="project" value="UniProtKB-SubCell"/>
</dbReference>
<dbReference type="Gene3D" id="3.40.50.300">
    <property type="entry name" value="P-loop containing nucleotide triphosphate hydrolases"/>
    <property type="match status" value="1"/>
</dbReference>
<dbReference type="Pfam" id="PF21960">
    <property type="entry name" value="RCF1-5-like_lid"/>
    <property type="match status" value="1"/>
</dbReference>
<gene>
    <name evidence="12" type="primary">8235084</name>
    <name evidence="11" type="ORF">Phum_PHUM253510</name>
</gene>
<dbReference type="Proteomes" id="UP000009046">
    <property type="component" value="Unassembled WGS sequence"/>
</dbReference>
<dbReference type="VEuPathDB" id="VectorBase:PHUM253510"/>
<dbReference type="CDD" id="cd00009">
    <property type="entry name" value="AAA"/>
    <property type="match status" value="1"/>
</dbReference>
<dbReference type="Gene3D" id="1.20.272.10">
    <property type="match status" value="1"/>
</dbReference>
<evidence type="ECO:0000313" key="12">
    <source>
        <dbReference type="EnsemblMetazoa" id="PHUM253510-PA"/>
    </source>
</evidence>
<dbReference type="FunCoup" id="E0VJY4">
    <property type="interactions" value="1715"/>
</dbReference>
<dbReference type="eggNOG" id="KOG2035">
    <property type="taxonomic scope" value="Eukaryota"/>
</dbReference>